<reference evidence="1" key="1">
    <citation type="submission" date="2020-07" db="EMBL/GenBank/DDBJ databases">
        <authorList>
            <person name="Nazaruddin N."/>
        </authorList>
    </citation>
    <scope>NUCLEOTIDE SEQUENCE</scope>
</reference>
<sequence length="87" mass="10053">TMERWITRAHAEVEKRKGKMRGGGGCGTKGEEWRGNWKKYNWPRLCAFEALMAVWRVTSPLKREVDFTITTQPFRIRLGTLGDVANL</sequence>
<feature type="non-terminal residue" evidence="1">
    <location>
        <position position="1"/>
    </location>
</feature>
<name>A0A6V7GZH4_9HYME</name>
<organism evidence="1 2">
    <name type="scientific">Heterotrigona itama</name>
    <dbReference type="NCBI Taxonomy" id="395501"/>
    <lineage>
        <taxon>Eukaryota</taxon>
        <taxon>Metazoa</taxon>
        <taxon>Ecdysozoa</taxon>
        <taxon>Arthropoda</taxon>
        <taxon>Hexapoda</taxon>
        <taxon>Insecta</taxon>
        <taxon>Pterygota</taxon>
        <taxon>Neoptera</taxon>
        <taxon>Endopterygota</taxon>
        <taxon>Hymenoptera</taxon>
        <taxon>Apocrita</taxon>
        <taxon>Aculeata</taxon>
        <taxon>Apoidea</taxon>
        <taxon>Anthophila</taxon>
        <taxon>Apidae</taxon>
        <taxon>Heterotrigona</taxon>
    </lineage>
</organism>
<keyword evidence="2" id="KW-1185">Reference proteome</keyword>
<dbReference type="OrthoDB" id="10529448at2759"/>
<dbReference type="AlphaFoldDB" id="A0A6V7GZH4"/>
<proteinExistence type="predicted"/>
<evidence type="ECO:0000313" key="2">
    <source>
        <dbReference type="Proteomes" id="UP000752696"/>
    </source>
</evidence>
<accession>A0A6V7GZH4</accession>
<protein>
    <submittedName>
        <fullName evidence="1">Uncharacterized protein</fullName>
    </submittedName>
</protein>
<dbReference type="Proteomes" id="UP000752696">
    <property type="component" value="Unassembled WGS sequence"/>
</dbReference>
<dbReference type="EMBL" id="CAJDYZ010004813">
    <property type="protein sequence ID" value="CAD1471954.1"/>
    <property type="molecule type" value="Genomic_DNA"/>
</dbReference>
<comment type="caution">
    <text evidence="1">The sequence shown here is derived from an EMBL/GenBank/DDBJ whole genome shotgun (WGS) entry which is preliminary data.</text>
</comment>
<gene>
    <name evidence="1" type="ORF">MHI_LOCUS254933</name>
</gene>
<evidence type="ECO:0000313" key="1">
    <source>
        <dbReference type="EMBL" id="CAD1471954.1"/>
    </source>
</evidence>